<organism evidence="1 2">
    <name type="scientific">Sulfurospirillum diekertiae</name>
    <dbReference type="NCBI Taxonomy" id="1854492"/>
    <lineage>
        <taxon>Bacteria</taxon>
        <taxon>Pseudomonadati</taxon>
        <taxon>Campylobacterota</taxon>
        <taxon>Epsilonproteobacteria</taxon>
        <taxon>Campylobacterales</taxon>
        <taxon>Sulfurospirillaceae</taxon>
        <taxon>Sulfurospirillum</taxon>
    </lineage>
</organism>
<dbReference type="RefSeq" id="WP_087438115.1">
    <property type="nucleotide sequence ID" value="NZ_CP021416.1"/>
</dbReference>
<evidence type="ECO:0000313" key="2">
    <source>
        <dbReference type="Proteomes" id="UP000196005"/>
    </source>
</evidence>
<name>A0A1Y0HLK3_9BACT</name>
<keyword evidence="2" id="KW-1185">Reference proteome</keyword>
<dbReference type="Proteomes" id="UP000196005">
    <property type="component" value="Chromosome"/>
</dbReference>
<accession>A0A1Y0HLK3</accession>
<gene>
    <name evidence="1" type="ORF">Sdiek1_0947</name>
</gene>
<reference evidence="2" key="1">
    <citation type="submission" date="2017-05" db="EMBL/GenBank/DDBJ databases">
        <title>Dechlorination kinetics govern the competition between two new strains of the genus Sulfurospirillum.</title>
        <authorList>
            <person name="Buttet G.F."/>
            <person name="Murray A.M."/>
            <person name="Goris T."/>
            <person name="Burion M."/>
            <person name="Lin B."/>
            <person name="Rolle M."/>
            <person name="Maillard J."/>
        </authorList>
    </citation>
    <scope>NUCLEOTIDE SEQUENCE [LARGE SCALE GENOMIC DNA]</scope>
    <source>
        <strain evidence="2">SL2-1</strain>
    </source>
</reference>
<dbReference type="Pfam" id="PF19570">
    <property type="entry name" value="DUF6088"/>
    <property type="match status" value="1"/>
</dbReference>
<dbReference type="OrthoDB" id="3181392at2"/>
<dbReference type="InterPro" id="IPR045738">
    <property type="entry name" value="DUF6088"/>
</dbReference>
<dbReference type="EMBL" id="CP021416">
    <property type="protein sequence ID" value="ARU48113.1"/>
    <property type="molecule type" value="Genomic_DNA"/>
</dbReference>
<evidence type="ECO:0000313" key="1">
    <source>
        <dbReference type="EMBL" id="ARU48113.1"/>
    </source>
</evidence>
<protein>
    <recommendedName>
        <fullName evidence="3">AbiEi antitoxin C-terminal domain-containing protein</fullName>
    </recommendedName>
</protein>
<dbReference type="KEGG" id="suls:Sdiek1_0947"/>
<sequence length="201" mass="23006">MKSIEDKMLSKIYGYGKGYAFSSGDFIKDFSINNIDKALSTLTQQNKIRRIARGLYDYPKYSEFLKQELSADIDQAARAIARKFNWQIEISGESALNLLGLSTQVPAKYIYLSNGSNRSYLIQDTMRLEFKKSALKNIGFKYKESSIIVQALKALGKENITDDTITHIKAYLDPKLYEKILNDTKTATTWIYETIKIICQH</sequence>
<proteinExistence type="predicted"/>
<evidence type="ECO:0008006" key="3">
    <source>
        <dbReference type="Google" id="ProtNLM"/>
    </source>
</evidence>
<dbReference type="AlphaFoldDB" id="A0A1Y0HLK3"/>